<protein>
    <submittedName>
        <fullName evidence="1">Uncharacterized protein</fullName>
    </submittedName>
</protein>
<reference evidence="1 2" key="1">
    <citation type="journal article" date="2018" name="New Phytol.">
        <title>Phylogenomics of Endogonaceae and evolution of mycorrhizas within Mucoromycota.</title>
        <authorList>
            <person name="Chang Y."/>
            <person name="Desiro A."/>
            <person name="Na H."/>
            <person name="Sandor L."/>
            <person name="Lipzen A."/>
            <person name="Clum A."/>
            <person name="Barry K."/>
            <person name="Grigoriev I.V."/>
            <person name="Martin F.M."/>
            <person name="Stajich J.E."/>
            <person name="Smith M.E."/>
            <person name="Bonito G."/>
            <person name="Spatafora J.W."/>
        </authorList>
    </citation>
    <scope>NUCLEOTIDE SEQUENCE [LARGE SCALE GENOMIC DNA]</scope>
    <source>
        <strain evidence="1 2">GMNB39</strain>
    </source>
</reference>
<sequence length="292" mass="31919">MVIIGEHLCGNNGCPRCLPTGIEIPMVTLSSSPNLFIHGGKLHQEHGREVQVRVDAHAVESYRHLIKKDKKGDIVVNVQERNSRKIQSLKPVFRKDEKNHRFSNGVGTITAPNAPNCASALVLTTHGNAKKLGLSNCLLVSSHRFCIFNALMPSPHHNTAYADATCAPIDFGFMLSLAVPIAFSAPRSRSRDATCLSSTRHLVSLLGSTSRLIHGFNSAKENIAGGPIISLRHPISQALLPFAFLSPPVFILNILAVCHSGTHVFNFAVHQASMSTQFQLVLKFDNYKSYIK</sequence>
<organism evidence="1 2">
    <name type="scientific">Jimgerdemannia flammicorona</name>
    <dbReference type="NCBI Taxonomy" id="994334"/>
    <lineage>
        <taxon>Eukaryota</taxon>
        <taxon>Fungi</taxon>
        <taxon>Fungi incertae sedis</taxon>
        <taxon>Mucoromycota</taxon>
        <taxon>Mucoromycotina</taxon>
        <taxon>Endogonomycetes</taxon>
        <taxon>Endogonales</taxon>
        <taxon>Endogonaceae</taxon>
        <taxon>Jimgerdemannia</taxon>
    </lineage>
</organism>
<dbReference type="Proteomes" id="UP000268093">
    <property type="component" value="Unassembled WGS sequence"/>
</dbReference>
<accession>A0A433D1M6</accession>
<evidence type="ECO:0000313" key="1">
    <source>
        <dbReference type="EMBL" id="RUP44726.1"/>
    </source>
</evidence>
<name>A0A433D1M6_9FUNG</name>
<dbReference type="EMBL" id="RBNI01008422">
    <property type="protein sequence ID" value="RUP44726.1"/>
    <property type="molecule type" value="Genomic_DNA"/>
</dbReference>
<keyword evidence="2" id="KW-1185">Reference proteome</keyword>
<comment type="caution">
    <text evidence="1">The sequence shown here is derived from an EMBL/GenBank/DDBJ whole genome shotgun (WGS) entry which is preliminary data.</text>
</comment>
<proteinExistence type="predicted"/>
<evidence type="ECO:0000313" key="2">
    <source>
        <dbReference type="Proteomes" id="UP000268093"/>
    </source>
</evidence>
<dbReference type="AlphaFoldDB" id="A0A433D1M6"/>
<gene>
    <name evidence="1" type="ORF">BC936DRAFT_149084</name>
</gene>